<dbReference type="AlphaFoldDB" id="A0A511CVY3"/>
<dbReference type="SUPFAM" id="SSF54593">
    <property type="entry name" value="Glyoxalase/Bleomycin resistance protein/Dihydroxybiphenyl dioxygenase"/>
    <property type="match status" value="1"/>
</dbReference>
<dbReference type="Gene3D" id="3.10.180.10">
    <property type="entry name" value="2,3-Dihydroxybiphenyl 1,2-Dioxygenase, domain 1"/>
    <property type="match status" value="1"/>
</dbReference>
<organism evidence="3 4">
    <name type="scientific">Pseudonocardia asaccharolytica DSM 44247 = NBRC 16224</name>
    <dbReference type="NCBI Taxonomy" id="1123024"/>
    <lineage>
        <taxon>Bacteria</taxon>
        <taxon>Bacillati</taxon>
        <taxon>Actinomycetota</taxon>
        <taxon>Actinomycetes</taxon>
        <taxon>Pseudonocardiales</taxon>
        <taxon>Pseudonocardiaceae</taxon>
        <taxon>Pseudonocardia</taxon>
    </lineage>
</organism>
<feature type="region of interest" description="Disordered" evidence="1">
    <location>
        <begin position="165"/>
        <end position="190"/>
    </location>
</feature>
<evidence type="ECO:0000313" key="3">
    <source>
        <dbReference type="EMBL" id="GEL16393.1"/>
    </source>
</evidence>
<feature type="domain" description="VOC" evidence="2">
    <location>
        <begin position="6"/>
        <end position="134"/>
    </location>
</feature>
<dbReference type="STRING" id="1123024.GCA_000423625_00481"/>
<reference evidence="3 4" key="1">
    <citation type="submission" date="2019-07" db="EMBL/GenBank/DDBJ databases">
        <title>Whole genome shotgun sequence of Pseudonocardia asaccharolytica NBRC 16224.</title>
        <authorList>
            <person name="Hosoyama A."/>
            <person name="Uohara A."/>
            <person name="Ohji S."/>
            <person name="Ichikawa N."/>
        </authorList>
    </citation>
    <scope>NUCLEOTIDE SEQUENCE [LARGE SCALE GENOMIC DNA]</scope>
    <source>
        <strain evidence="3 4">NBRC 16224</strain>
    </source>
</reference>
<evidence type="ECO:0000313" key="4">
    <source>
        <dbReference type="Proteomes" id="UP000321328"/>
    </source>
</evidence>
<evidence type="ECO:0000256" key="1">
    <source>
        <dbReference type="SAM" id="MobiDB-lite"/>
    </source>
</evidence>
<dbReference type="OrthoDB" id="4964123at2"/>
<accession>A0A511CVY3</accession>
<proteinExistence type="predicted"/>
<protein>
    <recommendedName>
        <fullName evidence="2">VOC domain-containing protein</fullName>
    </recommendedName>
</protein>
<name>A0A511CVY3_9PSEU</name>
<keyword evidence="4" id="KW-1185">Reference proteome</keyword>
<dbReference type="Pfam" id="PF00903">
    <property type="entry name" value="Glyoxalase"/>
    <property type="match status" value="1"/>
</dbReference>
<sequence length="190" mass="20805">MSRPRGLSHVAVVTADLDGFRSFYENTIGLQTTMVFGAGPGHCRQAVLTAGDAMLHVFEVAGYHPTTYGFSNAMFERGRLDHLGFTVPDLAALTAIRDRLLVVDASSGDIHQLGPMLSVRFVDPDGLESEINCFNPDFDPSTLRAGDEIVDPTWLDRVRWALHTPPDLPPHSAPRPAADRRKSTPKGNDR</sequence>
<dbReference type="CDD" id="cd06587">
    <property type="entry name" value="VOC"/>
    <property type="match status" value="1"/>
</dbReference>
<dbReference type="PROSITE" id="PS51819">
    <property type="entry name" value="VOC"/>
    <property type="match status" value="1"/>
</dbReference>
<dbReference type="InterPro" id="IPR029068">
    <property type="entry name" value="Glyas_Bleomycin-R_OHBP_Dase"/>
</dbReference>
<evidence type="ECO:0000259" key="2">
    <source>
        <dbReference type="PROSITE" id="PS51819"/>
    </source>
</evidence>
<dbReference type="Proteomes" id="UP000321328">
    <property type="component" value="Unassembled WGS sequence"/>
</dbReference>
<dbReference type="InterPro" id="IPR037523">
    <property type="entry name" value="VOC_core"/>
</dbReference>
<gene>
    <name evidence="3" type="ORF">PA7_02300</name>
</gene>
<dbReference type="InterPro" id="IPR004360">
    <property type="entry name" value="Glyas_Fos-R_dOase_dom"/>
</dbReference>
<dbReference type="EMBL" id="BJVI01000002">
    <property type="protein sequence ID" value="GEL16393.1"/>
    <property type="molecule type" value="Genomic_DNA"/>
</dbReference>
<feature type="compositionally biased region" description="Basic and acidic residues" evidence="1">
    <location>
        <begin position="177"/>
        <end position="190"/>
    </location>
</feature>
<dbReference type="RefSeq" id="WP_147200882.1">
    <property type="nucleotide sequence ID" value="NZ_AUII01000002.1"/>
</dbReference>
<comment type="caution">
    <text evidence="3">The sequence shown here is derived from an EMBL/GenBank/DDBJ whole genome shotgun (WGS) entry which is preliminary data.</text>
</comment>